<gene>
    <name evidence="2" type="ORF">Sste5346_009008</name>
</gene>
<feature type="compositionally biased region" description="Pro residues" evidence="1">
    <location>
        <begin position="115"/>
        <end position="133"/>
    </location>
</feature>
<sequence>MAPPPRPPANPTTIRRGEVYCDKDFWSRSAAWFVHQQEQLEAQQQQQEKQLQQQKEQQEQQKKTKPTKKTPRWASTTPTRVQPARAAKGKKRHADEDNEAVAPVQKKVKMMPTPESTPSPSPSPPPSPPPPAPVTLTSTVDTPCPDYMLDPTWATTSLSTFQAAMDTLLEGKRAIIARSSFWSTQKSMVPPPSASFSCVNRWCPIVALPLACTDMLYCSHGRSSLQSYRSVAAPAYMSPPPSPPADAMRFQARPFAELQHIQERAVSLAGLCLTVDMCNGMLRVYMV</sequence>
<reference evidence="2 3" key="1">
    <citation type="journal article" date="2024" name="IMA Fungus">
        <title>IMA Genome - F19 : A genome assembly and annotation guide to empower mycologists, including annotated draft genome sequences of Ceratocystis pirilliformis, Diaporthe australafricana, Fusarium ophioides, Paecilomyces lecythidis, and Sporothrix stenoceras.</title>
        <authorList>
            <person name="Aylward J."/>
            <person name="Wilson A.M."/>
            <person name="Visagie C.M."/>
            <person name="Spraker J."/>
            <person name="Barnes I."/>
            <person name="Buitendag C."/>
            <person name="Ceriani C."/>
            <person name="Del Mar Angel L."/>
            <person name="du Plessis D."/>
            <person name="Fuchs T."/>
            <person name="Gasser K."/>
            <person name="Kramer D."/>
            <person name="Li W."/>
            <person name="Munsamy K."/>
            <person name="Piso A."/>
            <person name="Price J.L."/>
            <person name="Sonnekus B."/>
            <person name="Thomas C."/>
            <person name="van der Nest A."/>
            <person name="van Dijk A."/>
            <person name="van Heerden A."/>
            <person name="van Vuuren N."/>
            <person name="Yilmaz N."/>
            <person name="Duong T.A."/>
            <person name="van der Merwe N.A."/>
            <person name="Wingfield M.J."/>
            <person name="Wingfield B.D."/>
        </authorList>
    </citation>
    <scope>NUCLEOTIDE SEQUENCE [LARGE SCALE GENOMIC DNA]</scope>
    <source>
        <strain evidence="2 3">CMW 5346</strain>
    </source>
</reference>
<protein>
    <submittedName>
        <fullName evidence="2">Uncharacterized protein</fullName>
    </submittedName>
</protein>
<feature type="region of interest" description="Disordered" evidence="1">
    <location>
        <begin position="39"/>
        <end position="141"/>
    </location>
</feature>
<proteinExistence type="predicted"/>
<dbReference type="Proteomes" id="UP001583186">
    <property type="component" value="Unassembled WGS sequence"/>
</dbReference>
<dbReference type="EMBL" id="JAWCUI010000077">
    <property type="protein sequence ID" value="KAL1889254.1"/>
    <property type="molecule type" value="Genomic_DNA"/>
</dbReference>
<comment type="caution">
    <text evidence="2">The sequence shown here is derived from an EMBL/GenBank/DDBJ whole genome shotgun (WGS) entry which is preliminary data.</text>
</comment>
<keyword evidence="3" id="KW-1185">Reference proteome</keyword>
<accession>A0ABR3YLP2</accession>
<evidence type="ECO:0000313" key="3">
    <source>
        <dbReference type="Proteomes" id="UP001583186"/>
    </source>
</evidence>
<organism evidence="2 3">
    <name type="scientific">Sporothrix stenoceras</name>
    <dbReference type="NCBI Taxonomy" id="5173"/>
    <lineage>
        <taxon>Eukaryota</taxon>
        <taxon>Fungi</taxon>
        <taxon>Dikarya</taxon>
        <taxon>Ascomycota</taxon>
        <taxon>Pezizomycotina</taxon>
        <taxon>Sordariomycetes</taxon>
        <taxon>Sordariomycetidae</taxon>
        <taxon>Ophiostomatales</taxon>
        <taxon>Ophiostomataceae</taxon>
        <taxon>Sporothrix</taxon>
    </lineage>
</organism>
<feature type="compositionally biased region" description="Low complexity" evidence="1">
    <location>
        <begin position="39"/>
        <end position="55"/>
    </location>
</feature>
<name>A0ABR3YLP2_9PEZI</name>
<evidence type="ECO:0000313" key="2">
    <source>
        <dbReference type="EMBL" id="KAL1889254.1"/>
    </source>
</evidence>
<evidence type="ECO:0000256" key="1">
    <source>
        <dbReference type="SAM" id="MobiDB-lite"/>
    </source>
</evidence>